<proteinExistence type="predicted"/>
<feature type="signal peptide" evidence="1">
    <location>
        <begin position="1"/>
        <end position="18"/>
    </location>
</feature>
<keyword evidence="3" id="KW-1185">Reference proteome</keyword>
<feature type="chain" id="PRO_5042875685" description="YceI family protein" evidence="1">
    <location>
        <begin position="19"/>
        <end position="184"/>
    </location>
</feature>
<comment type="caution">
    <text evidence="2">The sequence shown here is derived from an EMBL/GenBank/DDBJ whole genome shotgun (WGS) entry which is preliminary data.</text>
</comment>
<dbReference type="EMBL" id="JAHESF010000008">
    <property type="protein sequence ID" value="MBT1697296.1"/>
    <property type="molecule type" value="Genomic_DNA"/>
</dbReference>
<evidence type="ECO:0000313" key="2">
    <source>
        <dbReference type="EMBL" id="MBT1697296.1"/>
    </source>
</evidence>
<name>A0AAP2GIJ4_9BACT</name>
<gene>
    <name evidence="2" type="ORF">KK083_10440</name>
</gene>
<dbReference type="AlphaFoldDB" id="A0AAP2GIJ4"/>
<keyword evidence="1" id="KW-0732">Signal</keyword>
<evidence type="ECO:0000313" key="3">
    <source>
        <dbReference type="Proteomes" id="UP001319200"/>
    </source>
</evidence>
<accession>A0AAP2GIJ4</accession>
<dbReference type="Proteomes" id="UP001319200">
    <property type="component" value="Unassembled WGS sequence"/>
</dbReference>
<reference evidence="2 3" key="1">
    <citation type="submission" date="2021-05" db="EMBL/GenBank/DDBJ databases">
        <title>A Polyphasic approach of four new species of the genus Ohtaekwangia: Ohtaekwangia histidinii sp. nov., Ohtaekwangia cretensis sp. nov., Ohtaekwangia indiensis sp. nov., Ohtaekwangia reichenbachii sp. nov. from diverse environment.</title>
        <authorList>
            <person name="Octaviana S."/>
        </authorList>
    </citation>
    <scope>NUCLEOTIDE SEQUENCE [LARGE SCALE GENOMIC DNA]</scope>
    <source>
        <strain evidence="2 3">PWU4</strain>
    </source>
</reference>
<organism evidence="2 3">
    <name type="scientific">Chryseosolibacter histidini</name>
    <dbReference type="NCBI Taxonomy" id="2782349"/>
    <lineage>
        <taxon>Bacteria</taxon>
        <taxon>Pseudomonadati</taxon>
        <taxon>Bacteroidota</taxon>
        <taxon>Cytophagia</taxon>
        <taxon>Cytophagales</taxon>
        <taxon>Chryseotaleaceae</taxon>
        <taxon>Chryseosolibacter</taxon>
    </lineage>
</organism>
<evidence type="ECO:0000256" key="1">
    <source>
        <dbReference type="SAM" id="SignalP"/>
    </source>
</evidence>
<protein>
    <recommendedName>
        <fullName evidence="4">YceI family protein</fullName>
    </recommendedName>
</protein>
<dbReference type="RefSeq" id="WP_254163166.1">
    <property type="nucleotide sequence ID" value="NZ_JAHESF010000008.1"/>
</dbReference>
<sequence>MKTVTAIMLMCVCVSATAQTGHTGSNACLIEIVTTRADYRFTVENMSARLNNALGRFEFSIPLSTVRSTQDSTALQFLNILTTPGDAISINAVLPDSKDEELNLALFKGNNSVLLPGEIRMGRYTFDNGITFKGMLMGGDQKMAFDFRVFLTTPASFLPKYGNEAISEIKISALGDKIIGLTSN</sequence>
<evidence type="ECO:0008006" key="4">
    <source>
        <dbReference type="Google" id="ProtNLM"/>
    </source>
</evidence>